<gene>
    <name evidence="1" type="ORF">BC936DRAFT_143097</name>
</gene>
<evidence type="ECO:0000313" key="1">
    <source>
        <dbReference type="EMBL" id="RUO95847.1"/>
    </source>
</evidence>
<dbReference type="OrthoDB" id="2014058at2759"/>
<evidence type="ECO:0000313" key="2">
    <source>
        <dbReference type="Proteomes" id="UP000268093"/>
    </source>
</evidence>
<keyword evidence="2" id="KW-1185">Reference proteome</keyword>
<dbReference type="AlphaFoldDB" id="A0A432ZZD1"/>
<dbReference type="Proteomes" id="UP000268093">
    <property type="component" value="Unassembled WGS sequence"/>
</dbReference>
<name>A0A432ZZD1_9FUNG</name>
<dbReference type="GO" id="GO:0005739">
    <property type="term" value="C:mitochondrion"/>
    <property type="evidence" value="ECO:0007669"/>
    <property type="project" value="InterPro"/>
</dbReference>
<proteinExistence type="predicted"/>
<organism evidence="1 2">
    <name type="scientific">Jimgerdemannia flammicorona</name>
    <dbReference type="NCBI Taxonomy" id="994334"/>
    <lineage>
        <taxon>Eukaryota</taxon>
        <taxon>Fungi</taxon>
        <taxon>Fungi incertae sedis</taxon>
        <taxon>Mucoromycota</taxon>
        <taxon>Mucoromycotina</taxon>
        <taxon>Endogonomycetes</taxon>
        <taxon>Endogonales</taxon>
        <taxon>Endogonaceae</taxon>
        <taxon>Jimgerdemannia</taxon>
    </lineage>
</organism>
<dbReference type="PANTHER" id="PTHR12840:SF1">
    <property type="entry name" value="NADH DEHYDROGENASE [UBIQUINONE] 1 BETA SUBCOMPLEX SUBUNIT 8, MITOCHONDRIAL"/>
    <property type="match status" value="1"/>
</dbReference>
<dbReference type="InterPro" id="IPR008699">
    <property type="entry name" value="NDUFB8"/>
</dbReference>
<protein>
    <submittedName>
        <fullName evidence="1">Uncharacterized protein</fullName>
    </submittedName>
</protein>
<sequence length="173" mass="19732">MLPRPSTATFLSSSRRFLLHRPSVLAVRPQSTQPRVKYDDPQIGDYPNLPWVNAQTRAPSGWFDNQDRRNFGETVRTSRLSSCSMLHEEDEALGVWSPDLHSYSPYKALSQLAAMAVALTGFSFYVYHNQVERPAVRILINHHHRHCFKFVGGCKIQRTYPYDGLITELGGRA</sequence>
<comment type="caution">
    <text evidence="1">The sequence shown here is derived from an EMBL/GenBank/DDBJ whole genome shotgun (WGS) entry which is preliminary data.</text>
</comment>
<dbReference type="EMBL" id="RBNI01025298">
    <property type="protein sequence ID" value="RUO95847.1"/>
    <property type="molecule type" value="Genomic_DNA"/>
</dbReference>
<reference evidence="1 2" key="1">
    <citation type="journal article" date="2018" name="New Phytol.">
        <title>Phylogenomics of Endogonaceae and evolution of mycorrhizas within Mucoromycota.</title>
        <authorList>
            <person name="Chang Y."/>
            <person name="Desiro A."/>
            <person name="Na H."/>
            <person name="Sandor L."/>
            <person name="Lipzen A."/>
            <person name="Clum A."/>
            <person name="Barry K."/>
            <person name="Grigoriev I.V."/>
            <person name="Martin F.M."/>
            <person name="Stajich J.E."/>
            <person name="Smith M.E."/>
            <person name="Bonito G."/>
            <person name="Spatafora J.W."/>
        </authorList>
    </citation>
    <scope>NUCLEOTIDE SEQUENCE [LARGE SCALE GENOMIC DNA]</scope>
    <source>
        <strain evidence="1 2">GMNB39</strain>
    </source>
</reference>
<accession>A0A432ZZD1</accession>
<feature type="non-terminal residue" evidence="1">
    <location>
        <position position="173"/>
    </location>
</feature>
<dbReference type="Pfam" id="PF05821">
    <property type="entry name" value="NDUF_B8"/>
    <property type="match status" value="1"/>
</dbReference>
<dbReference type="PANTHER" id="PTHR12840">
    <property type="entry name" value="NADH-UBIQUINONE OXIDOREDUCTASE ASHI SUBUNIT"/>
    <property type="match status" value="1"/>
</dbReference>